<proteinExistence type="predicted"/>
<feature type="region of interest" description="Disordered" evidence="1">
    <location>
        <begin position="1"/>
        <end position="31"/>
    </location>
</feature>
<feature type="compositionally biased region" description="Pro residues" evidence="1">
    <location>
        <begin position="9"/>
        <end position="28"/>
    </location>
</feature>
<gene>
    <name evidence="2" type="ORF">MC7420_7771</name>
</gene>
<keyword evidence="3" id="KW-1185">Reference proteome</keyword>
<dbReference type="Proteomes" id="UP000003835">
    <property type="component" value="Unassembled WGS sequence"/>
</dbReference>
<reference evidence="2 3" key="1">
    <citation type="submission" date="2008-07" db="EMBL/GenBank/DDBJ databases">
        <authorList>
            <person name="Tandeau de Marsac N."/>
            <person name="Ferriera S."/>
            <person name="Johnson J."/>
            <person name="Kravitz S."/>
            <person name="Beeson K."/>
            <person name="Sutton G."/>
            <person name="Rogers Y.-H."/>
            <person name="Friedman R."/>
            <person name="Frazier M."/>
            <person name="Venter J.C."/>
        </authorList>
    </citation>
    <scope>NUCLEOTIDE SEQUENCE [LARGE SCALE GENOMIC DNA]</scope>
    <source>
        <strain evidence="2 3">PCC 7420</strain>
    </source>
</reference>
<evidence type="ECO:0000313" key="2">
    <source>
        <dbReference type="EMBL" id="EDX78033.1"/>
    </source>
</evidence>
<evidence type="ECO:0000256" key="1">
    <source>
        <dbReference type="SAM" id="MobiDB-lite"/>
    </source>
</evidence>
<evidence type="ECO:0000313" key="3">
    <source>
        <dbReference type="Proteomes" id="UP000003835"/>
    </source>
</evidence>
<sequence>MSIYSSTFPPHPLTPTPDPLVSPYPPRSPLQEAGLIHCDERKLGQPGLFIPNPIARTTL</sequence>
<dbReference type="HOGENOM" id="CLU_2952436_0_0_3"/>
<name>B4VIT9_9CYAN</name>
<accession>B4VIT9</accession>
<dbReference type="AlphaFoldDB" id="B4VIT9"/>
<protein>
    <submittedName>
        <fullName evidence="2">Uncharacterized protein</fullName>
    </submittedName>
</protein>
<dbReference type="EMBL" id="DS989842">
    <property type="protein sequence ID" value="EDX78033.1"/>
    <property type="molecule type" value="Genomic_DNA"/>
</dbReference>
<organism evidence="2 3">
    <name type="scientific">Coleofasciculus chthonoplastes PCC 7420</name>
    <dbReference type="NCBI Taxonomy" id="118168"/>
    <lineage>
        <taxon>Bacteria</taxon>
        <taxon>Bacillati</taxon>
        <taxon>Cyanobacteriota</taxon>
        <taxon>Cyanophyceae</taxon>
        <taxon>Coleofasciculales</taxon>
        <taxon>Coleofasciculaceae</taxon>
        <taxon>Coleofasciculus</taxon>
    </lineage>
</organism>